<keyword evidence="6" id="KW-0479">Metal-binding</keyword>
<organism evidence="10">
    <name type="scientific">freshwater metagenome</name>
    <dbReference type="NCBI Taxonomy" id="449393"/>
    <lineage>
        <taxon>unclassified sequences</taxon>
        <taxon>metagenomes</taxon>
        <taxon>ecological metagenomes</taxon>
    </lineage>
</organism>
<dbReference type="Gene3D" id="3.20.20.20">
    <property type="entry name" value="Dihydropteroate synthase-like"/>
    <property type="match status" value="1"/>
</dbReference>
<dbReference type="SUPFAM" id="SSF51717">
    <property type="entry name" value="Dihydropteroate synthetase-like"/>
    <property type="match status" value="1"/>
</dbReference>
<name>A0A6J6DYN6_9ZZZZ</name>
<feature type="domain" description="Pterin-binding" evidence="9">
    <location>
        <begin position="22"/>
        <end position="278"/>
    </location>
</feature>
<evidence type="ECO:0000256" key="1">
    <source>
        <dbReference type="ARBA" id="ARBA00000012"/>
    </source>
</evidence>
<evidence type="ECO:0000256" key="4">
    <source>
        <dbReference type="ARBA" id="ARBA00012458"/>
    </source>
</evidence>
<proteinExistence type="predicted"/>
<sequence>MKQGLRREPSGISPQLANKNRCLVVGVLNVTPDSFSDGGLFSNTKEAVEHAQELIHQGADLIDVGGESTRPGATRIEAFEEQKRVIPVIEELTNLGIITSIDTMRSETAQEAAKAGAQIVNDVSGGLADENMHKTVANLDIAYVLMHWRGHSTVMDDLAKYSDVVTEVLKEIDTQVQKAIKSGVQRNKIVIDPGLGFAKNPEHNWEILRKFEQLHSLELPIYVGASRKRFLAEFSYPLGSTDPKDRDLATSAISSYVSLNGAWAVRVHDVAGSVAAVKVTNQLRN</sequence>
<dbReference type="InterPro" id="IPR000489">
    <property type="entry name" value="Pterin-binding_dom"/>
</dbReference>
<dbReference type="NCBIfam" id="TIGR01496">
    <property type="entry name" value="DHPS"/>
    <property type="match status" value="1"/>
</dbReference>
<dbReference type="PROSITE" id="PS00792">
    <property type="entry name" value="DHPS_1"/>
    <property type="match status" value="1"/>
</dbReference>
<dbReference type="GO" id="GO:0046656">
    <property type="term" value="P:folic acid biosynthetic process"/>
    <property type="evidence" value="ECO:0007669"/>
    <property type="project" value="UniProtKB-KW"/>
</dbReference>
<keyword evidence="8" id="KW-0289">Folate biosynthesis</keyword>
<dbReference type="EMBL" id="CAEZTU010000001">
    <property type="protein sequence ID" value="CAB4568626.1"/>
    <property type="molecule type" value="Genomic_DNA"/>
</dbReference>
<reference evidence="10" key="1">
    <citation type="submission" date="2020-05" db="EMBL/GenBank/DDBJ databases">
        <authorList>
            <person name="Chiriac C."/>
            <person name="Salcher M."/>
            <person name="Ghai R."/>
            <person name="Kavagutti S V."/>
        </authorList>
    </citation>
    <scope>NUCLEOTIDE SEQUENCE</scope>
</reference>
<dbReference type="GO" id="GO:0046654">
    <property type="term" value="P:tetrahydrofolate biosynthetic process"/>
    <property type="evidence" value="ECO:0007669"/>
    <property type="project" value="TreeGrafter"/>
</dbReference>
<dbReference type="PANTHER" id="PTHR20941">
    <property type="entry name" value="FOLATE SYNTHESIS PROTEINS"/>
    <property type="match status" value="1"/>
</dbReference>
<dbReference type="PROSITE" id="PS50972">
    <property type="entry name" value="PTERIN_BINDING"/>
    <property type="match status" value="1"/>
</dbReference>
<evidence type="ECO:0000256" key="3">
    <source>
        <dbReference type="ARBA" id="ARBA00004763"/>
    </source>
</evidence>
<evidence type="ECO:0000259" key="9">
    <source>
        <dbReference type="PROSITE" id="PS50972"/>
    </source>
</evidence>
<comment type="cofactor">
    <cofactor evidence="2">
        <name>Mg(2+)</name>
        <dbReference type="ChEBI" id="CHEBI:18420"/>
    </cofactor>
</comment>
<dbReference type="InterPro" id="IPR006390">
    <property type="entry name" value="DHP_synth_dom"/>
</dbReference>
<dbReference type="FunFam" id="3.20.20.20:FF:000006">
    <property type="entry name" value="Dihydropteroate synthase"/>
    <property type="match status" value="1"/>
</dbReference>
<evidence type="ECO:0000256" key="6">
    <source>
        <dbReference type="ARBA" id="ARBA00022723"/>
    </source>
</evidence>
<evidence type="ECO:0000256" key="2">
    <source>
        <dbReference type="ARBA" id="ARBA00001946"/>
    </source>
</evidence>
<keyword evidence="7" id="KW-0460">Magnesium</keyword>
<dbReference type="PROSITE" id="PS00793">
    <property type="entry name" value="DHPS_2"/>
    <property type="match status" value="1"/>
</dbReference>
<dbReference type="GO" id="GO:0005829">
    <property type="term" value="C:cytosol"/>
    <property type="evidence" value="ECO:0007669"/>
    <property type="project" value="TreeGrafter"/>
</dbReference>
<evidence type="ECO:0000256" key="7">
    <source>
        <dbReference type="ARBA" id="ARBA00022842"/>
    </source>
</evidence>
<evidence type="ECO:0000256" key="5">
    <source>
        <dbReference type="ARBA" id="ARBA00022679"/>
    </source>
</evidence>
<evidence type="ECO:0000313" key="10">
    <source>
        <dbReference type="EMBL" id="CAB4568626.1"/>
    </source>
</evidence>
<keyword evidence="5" id="KW-0808">Transferase</keyword>
<dbReference type="InterPro" id="IPR011005">
    <property type="entry name" value="Dihydropteroate_synth-like_sf"/>
</dbReference>
<comment type="pathway">
    <text evidence="3">Cofactor biosynthesis; tetrahydrofolate biosynthesis; 7,8-dihydrofolate from 2-amino-4-hydroxy-6-hydroxymethyl-7,8-dihydropteridine diphosphate and 4-aminobenzoate: step 1/2.</text>
</comment>
<comment type="catalytic activity">
    <reaction evidence="1">
        <text>(7,8-dihydropterin-6-yl)methyl diphosphate + 4-aminobenzoate = 7,8-dihydropteroate + diphosphate</text>
        <dbReference type="Rhea" id="RHEA:19949"/>
        <dbReference type="ChEBI" id="CHEBI:17836"/>
        <dbReference type="ChEBI" id="CHEBI:17839"/>
        <dbReference type="ChEBI" id="CHEBI:33019"/>
        <dbReference type="ChEBI" id="CHEBI:72950"/>
        <dbReference type="EC" id="2.5.1.15"/>
    </reaction>
</comment>
<dbReference type="Pfam" id="PF00809">
    <property type="entry name" value="Pterin_bind"/>
    <property type="match status" value="1"/>
</dbReference>
<dbReference type="InterPro" id="IPR045031">
    <property type="entry name" value="DHP_synth-like"/>
</dbReference>
<dbReference type="EC" id="2.5.1.15" evidence="4"/>
<dbReference type="PANTHER" id="PTHR20941:SF1">
    <property type="entry name" value="FOLIC ACID SYNTHESIS PROTEIN FOL1"/>
    <property type="match status" value="1"/>
</dbReference>
<accession>A0A6J6DYN6</accession>
<dbReference type="CDD" id="cd00739">
    <property type="entry name" value="DHPS"/>
    <property type="match status" value="1"/>
</dbReference>
<gene>
    <name evidence="10" type="ORF">UFOPK1740_00048</name>
</gene>
<dbReference type="GO" id="GO:0046872">
    <property type="term" value="F:metal ion binding"/>
    <property type="evidence" value="ECO:0007669"/>
    <property type="project" value="UniProtKB-KW"/>
</dbReference>
<evidence type="ECO:0000256" key="8">
    <source>
        <dbReference type="ARBA" id="ARBA00022909"/>
    </source>
</evidence>
<dbReference type="AlphaFoldDB" id="A0A6J6DYN6"/>
<protein>
    <recommendedName>
        <fullName evidence="4">dihydropteroate synthase</fullName>
        <ecNumber evidence="4">2.5.1.15</ecNumber>
    </recommendedName>
</protein>
<dbReference type="GO" id="GO:0004156">
    <property type="term" value="F:dihydropteroate synthase activity"/>
    <property type="evidence" value="ECO:0007669"/>
    <property type="project" value="UniProtKB-EC"/>
</dbReference>